<evidence type="ECO:0000313" key="12">
    <source>
        <dbReference type="EMBL" id="BDY11698.1"/>
    </source>
</evidence>
<feature type="transmembrane region" description="Helical" evidence="8">
    <location>
        <begin position="424"/>
        <end position="442"/>
    </location>
</feature>
<evidence type="ECO:0000313" key="13">
    <source>
        <dbReference type="Proteomes" id="UP001321445"/>
    </source>
</evidence>
<evidence type="ECO:0000256" key="8">
    <source>
        <dbReference type="SAM" id="Phobius"/>
    </source>
</evidence>
<keyword evidence="13" id="KW-1185">Reference proteome</keyword>
<evidence type="ECO:0000256" key="7">
    <source>
        <dbReference type="SAM" id="MobiDB-lite"/>
    </source>
</evidence>
<dbReference type="PANTHER" id="PTHR43634">
    <property type="entry name" value="OW CONDUCTANCE MECHANOSENSITIVE CHANNEL"/>
    <property type="match status" value="1"/>
</dbReference>
<dbReference type="Gene3D" id="3.30.70.100">
    <property type="match status" value="1"/>
</dbReference>
<comment type="similarity">
    <text evidence="2">Belongs to the MscS (TC 1.A.23) family.</text>
</comment>
<evidence type="ECO:0000259" key="10">
    <source>
        <dbReference type="Pfam" id="PF21082"/>
    </source>
</evidence>
<dbReference type="InterPro" id="IPR045042">
    <property type="entry name" value="YnaI-like"/>
</dbReference>
<dbReference type="Gene3D" id="2.30.30.60">
    <property type="match status" value="1"/>
</dbReference>
<dbReference type="SUPFAM" id="SSF82689">
    <property type="entry name" value="Mechanosensitive channel protein MscS (YggB), C-terminal domain"/>
    <property type="match status" value="1"/>
</dbReference>
<dbReference type="InterPro" id="IPR006685">
    <property type="entry name" value="MscS_channel_2nd"/>
</dbReference>
<dbReference type="InterPro" id="IPR049278">
    <property type="entry name" value="MS_channel_C"/>
</dbReference>
<evidence type="ECO:0000256" key="5">
    <source>
        <dbReference type="ARBA" id="ARBA00022989"/>
    </source>
</evidence>
<reference evidence="12 13" key="1">
    <citation type="submission" date="2023-03" db="EMBL/GenBank/DDBJ databases">
        <title>Description of Hydrogenimonas sp. ISO32.</title>
        <authorList>
            <person name="Mino S."/>
            <person name="Fukazawa S."/>
            <person name="Sawabe T."/>
        </authorList>
    </citation>
    <scope>NUCLEOTIDE SEQUENCE [LARGE SCALE GENOMIC DNA]</scope>
    <source>
        <strain evidence="12 13">ISO32</strain>
    </source>
</reference>
<feature type="region of interest" description="Disordered" evidence="7">
    <location>
        <begin position="50"/>
        <end position="73"/>
    </location>
</feature>
<dbReference type="Pfam" id="PF21088">
    <property type="entry name" value="MS_channel_1st"/>
    <property type="match status" value="1"/>
</dbReference>
<feature type="transmembrane region" description="Helical" evidence="8">
    <location>
        <begin position="276"/>
        <end position="294"/>
    </location>
</feature>
<evidence type="ECO:0000256" key="4">
    <source>
        <dbReference type="ARBA" id="ARBA00022692"/>
    </source>
</evidence>
<dbReference type="InterPro" id="IPR011014">
    <property type="entry name" value="MscS_channel_TM-2"/>
</dbReference>
<dbReference type="Pfam" id="PF21082">
    <property type="entry name" value="MS_channel_3rd"/>
    <property type="match status" value="1"/>
</dbReference>
<protein>
    <submittedName>
        <fullName evidence="12">MscS family protein</fullName>
    </submittedName>
</protein>
<name>A0ABN6WRS9_9BACT</name>
<feature type="domain" description="Mechanosensitive ion channel transmembrane helices 2/3" evidence="11">
    <location>
        <begin position="403"/>
        <end position="443"/>
    </location>
</feature>
<proteinExistence type="inferred from homology"/>
<dbReference type="InterPro" id="IPR010920">
    <property type="entry name" value="LSM_dom_sf"/>
</dbReference>
<evidence type="ECO:0000256" key="1">
    <source>
        <dbReference type="ARBA" id="ARBA00004651"/>
    </source>
</evidence>
<dbReference type="PROSITE" id="PS01246">
    <property type="entry name" value="UPF0003"/>
    <property type="match status" value="1"/>
</dbReference>
<dbReference type="InterPro" id="IPR049142">
    <property type="entry name" value="MS_channel_1st"/>
</dbReference>
<evidence type="ECO:0000259" key="9">
    <source>
        <dbReference type="Pfam" id="PF00924"/>
    </source>
</evidence>
<dbReference type="PANTHER" id="PTHR43634:SF2">
    <property type="entry name" value="LOW CONDUCTANCE MECHANOSENSITIVE CHANNEL YNAI"/>
    <property type="match status" value="1"/>
</dbReference>
<keyword evidence="5 8" id="KW-1133">Transmembrane helix</keyword>
<organism evidence="12 13">
    <name type="scientific">Hydrogenimonas cancrithermarum</name>
    <dbReference type="NCBI Taxonomy" id="2993563"/>
    <lineage>
        <taxon>Bacteria</taxon>
        <taxon>Pseudomonadati</taxon>
        <taxon>Campylobacterota</taxon>
        <taxon>Epsilonproteobacteria</taxon>
        <taxon>Campylobacterales</taxon>
        <taxon>Hydrogenimonadaceae</taxon>
        <taxon>Hydrogenimonas</taxon>
    </lineage>
</organism>
<dbReference type="Gene3D" id="1.10.287.1260">
    <property type="match status" value="1"/>
</dbReference>
<evidence type="ECO:0000259" key="11">
    <source>
        <dbReference type="Pfam" id="PF21088"/>
    </source>
</evidence>
<feature type="transmembrane region" description="Helical" evidence="8">
    <location>
        <begin position="327"/>
        <end position="347"/>
    </location>
</feature>
<dbReference type="EMBL" id="AP027370">
    <property type="protein sequence ID" value="BDY11698.1"/>
    <property type="molecule type" value="Genomic_DNA"/>
</dbReference>
<sequence>MKKSLLLLLTFTFLFAASTFWETVIEIEKEFYTSRESRVFALSTETEGNATAAGQSVGETVAPEHPPGKEADDLSSVADEKIRKFNILLSVLKERPYEVNNPNNPFYNPASSEQLRTKLKTRISVNKQYNYDLAVVRDEIALLELDARKHIYGFFIHLADRWTEMSNEELLEFFKKSSQWLRSINVGKYTRLYREAKENDDKISKKIVENYENLRMHYHFFSEFLEYVMSNPSMFRYRSLTSLFKLNEIIDRINSVELFAKINTDLRHINTDMGRLLIFLLIMVVAWGSSYLFYYKLYAFLKRLIEAQKHETDELLLANLNNIRRPLFILVITFGFRLGLEVLFHPAPLPEKLAIFFFAIVVATVAYILILIVDSLFFDYMVKKGELKNKQLRQELINLILSIIKVTVVIIAISILLVRLGVNITGLVASLGIGGLAVALAAQNTLSNFFGLLKIIFDNSFSQGDWIETKDTEGTVVEIGFISTMIRTFDNALITVPNATLANTPLKNWSKRTVGRRIKMHVGVTYGSKREDVMKAIEEIERMLMNHPGIATPKKIDRQLLTSRSRREKKLVSMEDKYGVKTTLLVYLDKFSDSSINILIYCFSKSVIWQEWLDVKQDVLLKIWEILESYNLDFAFPSESLYFDPENIKESFKPFAKTPKIPE</sequence>
<gene>
    <name evidence="12" type="ORF">HCR_00100</name>
</gene>
<dbReference type="InterPro" id="IPR006686">
    <property type="entry name" value="MscS_channel_CS"/>
</dbReference>
<dbReference type="Pfam" id="PF00924">
    <property type="entry name" value="MS_channel_2nd"/>
    <property type="match status" value="1"/>
</dbReference>
<dbReference type="Proteomes" id="UP001321445">
    <property type="component" value="Chromosome"/>
</dbReference>
<dbReference type="SUPFAM" id="SSF50182">
    <property type="entry name" value="Sm-like ribonucleoproteins"/>
    <property type="match status" value="1"/>
</dbReference>
<evidence type="ECO:0000256" key="2">
    <source>
        <dbReference type="ARBA" id="ARBA00008017"/>
    </source>
</evidence>
<keyword evidence="3" id="KW-1003">Cell membrane</keyword>
<keyword evidence="6 8" id="KW-0472">Membrane</keyword>
<evidence type="ECO:0000256" key="3">
    <source>
        <dbReference type="ARBA" id="ARBA00022475"/>
    </source>
</evidence>
<dbReference type="InterPro" id="IPR023408">
    <property type="entry name" value="MscS_beta-dom_sf"/>
</dbReference>
<keyword evidence="4 8" id="KW-0812">Transmembrane</keyword>
<dbReference type="SUPFAM" id="SSF82861">
    <property type="entry name" value="Mechanosensitive channel protein MscS (YggB), transmembrane region"/>
    <property type="match status" value="1"/>
</dbReference>
<feature type="domain" description="Mechanosensitive ion channel MscS" evidence="9">
    <location>
        <begin position="444"/>
        <end position="511"/>
    </location>
</feature>
<dbReference type="InterPro" id="IPR011066">
    <property type="entry name" value="MscS_channel_C_sf"/>
</dbReference>
<comment type="subcellular location">
    <subcellularLocation>
        <location evidence="1">Cell membrane</location>
        <topology evidence="1">Multi-pass membrane protein</topology>
    </subcellularLocation>
</comment>
<feature type="domain" description="Mechanosensitive ion channel MscS C-terminal" evidence="10">
    <location>
        <begin position="518"/>
        <end position="634"/>
    </location>
</feature>
<feature type="transmembrane region" description="Helical" evidence="8">
    <location>
        <begin position="353"/>
        <end position="378"/>
    </location>
</feature>
<accession>A0ABN6WRS9</accession>
<feature type="transmembrane region" description="Helical" evidence="8">
    <location>
        <begin position="399"/>
        <end position="418"/>
    </location>
</feature>
<evidence type="ECO:0000256" key="6">
    <source>
        <dbReference type="ARBA" id="ARBA00023136"/>
    </source>
</evidence>
<dbReference type="RefSeq" id="WP_286336914.1">
    <property type="nucleotide sequence ID" value="NZ_AP027370.1"/>
</dbReference>